<protein>
    <submittedName>
        <fullName evidence="1">Uncharacterized protein</fullName>
    </submittedName>
</protein>
<organism evidence="1 2">
    <name type="scientific">Vanilla planifolia</name>
    <name type="common">Vanilla</name>
    <dbReference type="NCBI Taxonomy" id="51239"/>
    <lineage>
        <taxon>Eukaryota</taxon>
        <taxon>Viridiplantae</taxon>
        <taxon>Streptophyta</taxon>
        <taxon>Embryophyta</taxon>
        <taxon>Tracheophyta</taxon>
        <taxon>Spermatophyta</taxon>
        <taxon>Magnoliopsida</taxon>
        <taxon>Liliopsida</taxon>
        <taxon>Asparagales</taxon>
        <taxon>Orchidaceae</taxon>
        <taxon>Vanilloideae</taxon>
        <taxon>Vanilleae</taxon>
        <taxon>Vanilla</taxon>
    </lineage>
</organism>
<proteinExistence type="predicted"/>
<evidence type="ECO:0000313" key="1">
    <source>
        <dbReference type="EMBL" id="KAG0474257.1"/>
    </source>
</evidence>
<evidence type="ECO:0000313" key="2">
    <source>
        <dbReference type="Proteomes" id="UP000639772"/>
    </source>
</evidence>
<comment type="caution">
    <text evidence="1">The sequence shown here is derived from an EMBL/GenBank/DDBJ whole genome shotgun (WGS) entry which is preliminary data.</text>
</comment>
<accession>A0A835QSW7</accession>
<reference evidence="1 2" key="1">
    <citation type="journal article" date="2020" name="Nat. Food">
        <title>A phased Vanilla planifolia genome enables genetic improvement of flavour and production.</title>
        <authorList>
            <person name="Hasing T."/>
            <person name="Tang H."/>
            <person name="Brym M."/>
            <person name="Khazi F."/>
            <person name="Huang T."/>
            <person name="Chambers A.H."/>
        </authorList>
    </citation>
    <scope>NUCLEOTIDE SEQUENCE [LARGE SCALE GENOMIC DNA]</scope>
    <source>
        <tissue evidence="1">Leaf</tissue>
    </source>
</reference>
<dbReference type="AlphaFoldDB" id="A0A835QSW7"/>
<gene>
    <name evidence="1" type="ORF">HPP92_013943</name>
</gene>
<dbReference type="EMBL" id="JADCNM010000007">
    <property type="protein sequence ID" value="KAG0474257.1"/>
    <property type="molecule type" value="Genomic_DNA"/>
</dbReference>
<sequence length="92" mass="10212">MNLSFLFVHVARLQGAGKIHCRRLEIVHKRSFLKKKIVEKEADIRIAQPRCFCFCSIAAGSALQWVEKENIGKRGNGSGGDEICVLLGPSDD</sequence>
<dbReference type="Proteomes" id="UP000639772">
    <property type="component" value="Chromosome 7"/>
</dbReference>
<name>A0A835QSW7_VANPL</name>